<evidence type="ECO:0000313" key="1">
    <source>
        <dbReference type="EMBL" id="GFY41966.1"/>
    </source>
</evidence>
<name>A0A8X6WY35_9ARAC</name>
<gene>
    <name evidence="1" type="ORF">TNIN_275041</name>
</gene>
<dbReference type="AlphaFoldDB" id="A0A8X6WY35"/>
<keyword evidence="2" id="KW-1185">Reference proteome</keyword>
<dbReference type="Proteomes" id="UP000886998">
    <property type="component" value="Unassembled WGS sequence"/>
</dbReference>
<reference evidence="1" key="1">
    <citation type="submission" date="2020-08" db="EMBL/GenBank/DDBJ databases">
        <title>Multicomponent nature underlies the extraordinary mechanical properties of spider dragline silk.</title>
        <authorList>
            <person name="Kono N."/>
            <person name="Nakamura H."/>
            <person name="Mori M."/>
            <person name="Yoshida Y."/>
            <person name="Ohtoshi R."/>
            <person name="Malay A.D."/>
            <person name="Moran D.A.P."/>
            <person name="Tomita M."/>
            <person name="Numata K."/>
            <person name="Arakawa K."/>
        </authorList>
    </citation>
    <scope>NUCLEOTIDE SEQUENCE</scope>
</reference>
<dbReference type="EMBL" id="BMAV01002803">
    <property type="protein sequence ID" value="GFY41966.1"/>
    <property type="molecule type" value="Genomic_DNA"/>
</dbReference>
<organism evidence="1 2">
    <name type="scientific">Trichonephila inaurata madagascariensis</name>
    <dbReference type="NCBI Taxonomy" id="2747483"/>
    <lineage>
        <taxon>Eukaryota</taxon>
        <taxon>Metazoa</taxon>
        <taxon>Ecdysozoa</taxon>
        <taxon>Arthropoda</taxon>
        <taxon>Chelicerata</taxon>
        <taxon>Arachnida</taxon>
        <taxon>Araneae</taxon>
        <taxon>Araneomorphae</taxon>
        <taxon>Entelegynae</taxon>
        <taxon>Araneoidea</taxon>
        <taxon>Nephilidae</taxon>
        <taxon>Trichonephila</taxon>
        <taxon>Trichonephila inaurata</taxon>
    </lineage>
</organism>
<evidence type="ECO:0000313" key="2">
    <source>
        <dbReference type="Proteomes" id="UP000886998"/>
    </source>
</evidence>
<sequence length="91" mass="10141">MTPLLLISEKIVLCSLENPSDASLELPEALLNSLFLQSALVASPTPSYTPRYLGRQPIGRRDREVQHNRRLLPLEGVDDNLDICLGSTNRK</sequence>
<protein>
    <submittedName>
        <fullName evidence="1">Uncharacterized protein</fullName>
    </submittedName>
</protein>
<accession>A0A8X6WY35</accession>
<proteinExistence type="predicted"/>
<comment type="caution">
    <text evidence="1">The sequence shown here is derived from an EMBL/GenBank/DDBJ whole genome shotgun (WGS) entry which is preliminary data.</text>
</comment>